<comment type="caution">
    <text evidence="1">The sequence shown here is derived from an EMBL/GenBank/DDBJ whole genome shotgun (WGS) entry which is preliminary data.</text>
</comment>
<dbReference type="EMBL" id="MU167227">
    <property type="protein sequence ID" value="KAG0149500.1"/>
    <property type="molecule type" value="Genomic_DNA"/>
</dbReference>
<dbReference type="AlphaFoldDB" id="A0A9P6TF91"/>
<reference evidence="1" key="1">
    <citation type="submission" date="2013-11" db="EMBL/GenBank/DDBJ databases">
        <title>Genome sequence of the fusiform rust pathogen reveals effectors for host alternation and coevolution with pine.</title>
        <authorList>
            <consortium name="DOE Joint Genome Institute"/>
            <person name="Smith K."/>
            <person name="Pendleton A."/>
            <person name="Kubisiak T."/>
            <person name="Anderson C."/>
            <person name="Salamov A."/>
            <person name="Aerts A."/>
            <person name="Riley R."/>
            <person name="Clum A."/>
            <person name="Lindquist E."/>
            <person name="Ence D."/>
            <person name="Campbell M."/>
            <person name="Kronenberg Z."/>
            <person name="Feau N."/>
            <person name="Dhillon B."/>
            <person name="Hamelin R."/>
            <person name="Burleigh J."/>
            <person name="Smith J."/>
            <person name="Yandell M."/>
            <person name="Nelson C."/>
            <person name="Grigoriev I."/>
            <person name="Davis J."/>
        </authorList>
    </citation>
    <scope>NUCLEOTIDE SEQUENCE</scope>
    <source>
        <strain evidence="1">G11</strain>
    </source>
</reference>
<dbReference type="Proteomes" id="UP000886653">
    <property type="component" value="Unassembled WGS sequence"/>
</dbReference>
<accession>A0A9P6TF91</accession>
<sequence length="62" mass="7121">MHHALSNWSLTHVPIQPFLSNCTLIYKNQLITIKPCYCDQGTLLTQLGPDLDELFIISFWST</sequence>
<name>A0A9P6TF91_9BASI</name>
<organism evidence="1 2">
    <name type="scientific">Cronartium quercuum f. sp. fusiforme G11</name>
    <dbReference type="NCBI Taxonomy" id="708437"/>
    <lineage>
        <taxon>Eukaryota</taxon>
        <taxon>Fungi</taxon>
        <taxon>Dikarya</taxon>
        <taxon>Basidiomycota</taxon>
        <taxon>Pucciniomycotina</taxon>
        <taxon>Pucciniomycetes</taxon>
        <taxon>Pucciniales</taxon>
        <taxon>Coleosporiaceae</taxon>
        <taxon>Cronartium</taxon>
    </lineage>
</organism>
<evidence type="ECO:0000313" key="2">
    <source>
        <dbReference type="Proteomes" id="UP000886653"/>
    </source>
</evidence>
<evidence type="ECO:0000313" key="1">
    <source>
        <dbReference type="EMBL" id="KAG0149500.1"/>
    </source>
</evidence>
<gene>
    <name evidence="1" type="ORF">CROQUDRAFT_653578</name>
</gene>
<proteinExistence type="predicted"/>
<keyword evidence="2" id="KW-1185">Reference proteome</keyword>
<protein>
    <submittedName>
        <fullName evidence="1">Uncharacterized protein</fullName>
    </submittedName>
</protein>